<evidence type="ECO:0000256" key="2">
    <source>
        <dbReference type="SAM" id="SignalP"/>
    </source>
</evidence>
<organism evidence="4 5">
    <name type="scientific">Salibacter halophilus</name>
    <dbReference type="NCBI Taxonomy" id="1803916"/>
    <lineage>
        <taxon>Bacteria</taxon>
        <taxon>Pseudomonadati</taxon>
        <taxon>Bacteroidota</taxon>
        <taxon>Flavobacteriia</taxon>
        <taxon>Flavobacteriales</taxon>
        <taxon>Salibacteraceae</taxon>
        <taxon>Salibacter</taxon>
    </lineage>
</organism>
<reference evidence="4 5" key="1">
    <citation type="submission" date="2019-09" db="EMBL/GenBank/DDBJ databases">
        <title>Genomes of Cryomorphaceae.</title>
        <authorList>
            <person name="Bowman J.P."/>
        </authorList>
    </citation>
    <scope>NUCLEOTIDE SEQUENCE [LARGE SCALE GENOMIC DNA]</scope>
    <source>
        <strain evidence="4 5">KCTC 52047</strain>
    </source>
</reference>
<dbReference type="NCBIfam" id="TIGR04183">
    <property type="entry name" value="Por_Secre_tail"/>
    <property type="match status" value="1"/>
</dbReference>
<dbReference type="AlphaFoldDB" id="A0A6N6M629"/>
<dbReference type="Pfam" id="PF18962">
    <property type="entry name" value="Por_Secre_tail"/>
    <property type="match status" value="1"/>
</dbReference>
<keyword evidence="5" id="KW-1185">Reference proteome</keyword>
<evidence type="ECO:0000256" key="1">
    <source>
        <dbReference type="ARBA" id="ARBA00022729"/>
    </source>
</evidence>
<sequence>MMIKKYISKALLLFFIFSSSALTAQYLDFSRDSASVSLFKNIMDTAKINVVNNSGQGVLVSWRTIENNLNSNWDLQFCDYTTCYTNNFQPLIEDGDTATLPDGYNGSWYLGVDIGDLDGAFSVWKIEVNFIDFGVYDTLTWTTEDLTSSKSLSLNSRNVSIYPNPANDQLNLVFDDASISEGMNYDLYSIVGRSVKNGVVNRTKTIIETSNLQSGVYILQVNSESGESVLHEKIVVE</sequence>
<evidence type="ECO:0000313" key="5">
    <source>
        <dbReference type="Proteomes" id="UP000435357"/>
    </source>
</evidence>
<feature type="domain" description="Secretion system C-terminal sorting" evidence="3">
    <location>
        <begin position="161"/>
        <end position="236"/>
    </location>
</feature>
<dbReference type="EMBL" id="WACR01000008">
    <property type="protein sequence ID" value="KAB1063388.1"/>
    <property type="molecule type" value="Genomic_DNA"/>
</dbReference>
<keyword evidence="1 2" id="KW-0732">Signal</keyword>
<proteinExistence type="predicted"/>
<dbReference type="OrthoDB" id="1081439at2"/>
<accession>A0A6N6M629</accession>
<dbReference type="Proteomes" id="UP000435357">
    <property type="component" value="Unassembled WGS sequence"/>
</dbReference>
<comment type="caution">
    <text evidence="4">The sequence shown here is derived from an EMBL/GenBank/DDBJ whole genome shotgun (WGS) entry which is preliminary data.</text>
</comment>
<evidence type="ECO:0000259" key="3">
    <source>
        <dbReference type="Pfam" id="PF18962"/>
    </source>
</evidence>
<protein>
    <submittedName>
        <fullName evidence="4">T9SS type A sorting domain-containing protein</fullName>
    </submittedName>
</protein>
<feature type="chain" id="PRO_5027014012" evidence="2">
    <location>
        <begin position="25"/>
        <end position="237"/>
    </location>
</feature>
<gene>
    <name evidence="4" type="ORF">F3059_09980</name>
</gene>
<name>A0A6N6M629_9FLAO</name>
<feature type="signal peptide" evidence="2">
    <location>
        <begin position="1"/>
        <end position="24"/>
    </location>
</feature>
<evidence type="ECO:0000313" key="4">
    <source>
        <dbReference type="EMBL" id="KAB1063388.1"/>
    </source>
</evidence>
<dbReference type="InterPro" id="IPR026444">
    <property type="entry name" value="Secre_tail"/>
</dbReference>